<proteinExistence type="inferred from homology"/>
<dbReference type="InterPro" id="IPR019819">
    <property type="entry name" value="Carboxylesterase_B_CS"/>
</dbReference>
<dbReference type="InterPro" id="IPR029058">
    <property type="entry name" value="AB_hydrolase_fold"/>
</dbReference>
<keyword evidence="3" id="KW-0732">Signal</keyword>
<evidence type="ECO:0000256" key="1">
    <source>
        <dbReference type="ARBA" id="ARBA00005964"/>
    </source>
</evidence>
<keyword evidence="2 3" id="KW-0378">Hydrolase</keyword>
<dbReference type="EC" id="3.1.1.-" evidence="3"/>
<dbReference type="Pfam" id="PF00135">
    <property type="entry name" value="COesterase"/>
    <property type="match status" value="2"/>
</dbReference>
<sequence length="553" mass="60284">MSSLLFLSFLLKTSAVIGAKLAAPTIELDSGTFTGTVGSARTQSFLGIPFAQPPVEDLRFRLPVANTPYNGSHDATAFGLACPQQAFTLPILTGIPEEVVDNILNSIFATLIPASEDCLFLNVVKPATATAASKLPVVLKQFIYGSGFEIGSPSLYDGATIVERSLAIGNPRLGSWPVKKYARPELAIWVFRIVRDITLTHTYLLTRVKLLEREAMRWVQRYISNFGGDPSKVTIWGESAGAISVAMHMLANDGDTEGLFRAAFMQSGSPIPVGPLENGQMFYDQIVQQVGCAGSADTLECLRTVPFDSLKAAQDATPFIFSFESLRLTWLPRADGTFVSDNPQRLVQQGKVANIPFISGDCDDEGTLFSFSSTNLTTEADFLAYIKTVWVPGISTAQLNTLAEFYPSNILDGSPFDTAIFNALTPQFKRIAALQGDAVFQAPRRFFQQSQSGKQNQWGFLSKREKALPFLGSFHGSDLLNIFGDGSLTDFLVNFATTLDPNGRTVPHWPAYTTATPNLMTLLDGLFPTVITQDTFRASAIQFLTNLTLEFPV</sequence>
<dbReference type="AlphaFoldDB" id="A0AAD6V7P2"/>
<keyword evidence="6" id="KW-1185">Reference proteome</keyword>
<dbReference type="PANTHER" id="PTHR11559">
    <property type="entry name" value="CARBOXYLESTERASE"/>
    <property type="match status" value="1"/>
</dbReference>
<evidence type="ECO:0000259" key="4">
    <source>
        <dbReference type="Pfam" id="PF00135"/>
    </source>
</evidence>
<dbReference type="InterPro" id="IPR050309">
    <property type="entry name" value="Type-B_Carboxylest/Lipase"/>
</dbReference>
<organism evidence="5 6">
    <name type="scientific">Mycena pura</name>
    <dbReference type="NCBI Taxonomy" id="153505"/>
    <lineage>
        <taxon>Eukaryota</taxon>
        <taxon>Fungi</taxon>
        <taxon>Dikarya</taxon>
        <taxon>Basidiomycota</taxon>
        <taxon>Agaricomycotina</taxon>
        <taxon>Agaricomycetes</taxon>
        <taxon>Agaricomycetidae</taxon>
        <taxon>Agaricales</taxon>
        <taxon>Marasmiineae</taxon>
        <taxon>Mycenaceae</taxon>
        <taxon>Mycena</taxon>
    </lineage>
</organism>
<dbReference type="InterPro" id="IPR019826">
    <property type="entry name" value="Carboxylesterase_B_AS"/>
</dbReference>
<feature type="chain" id="PRO_5041776080" description="Carboxylic ester hydrolase" evidence="3">
    <location>
        <begin position="19"/>
        <end position="553"/>
    </location>
</feature>
<dbReference type="Gene3D" id="3.40.50.1820">
    <property type="entry name" value="alpha/beta hydrolase"/>
    <property type="match status" value="2"/>
</dbReference>
<comment type="similarity">
    <text evidence="1 3">Belongs to the type-B carboxylesterase/lipase family.</text>
</comment>
<reference evidence="5" key="1">
    <citation type="submission" date="2023-03" db="EMBL/GenBank/DDBJ databases">
        <title>Massive genome expansion in bonnet fungi (Mycena s.s.) driven by repeated elements and novel gene families across ecological guilds.</title>
        <authorList>
            <consortium name="Lawrence Berkeley National Laboratory"/>
            <person name="Harder C.B."/>
            <person name="Miyauchi S."/>
            <person name="Viragh M."/>
            <person name="Kuo A."/>
            <person name="Thoen E."/>
            <person name="Andreopoulos B."/>
            <person name="Lu D."/>
            <person name="Skrede I."/>
            <person name="Drula E."/>
            <person name="Henrissat B."/>
            <person name="Morin E."/>
            <person name="Kohler A."/>
            <person name="Barry K."/>
            <person name="LaButti K."/>
            <person name="Morin E."/>
            <person name="Salamov A."/>
            <person name="Lipzen A."/>
            <person name="Mereny Z."/>
            <person name="Hegedus B."/>
            <person name="Baldrian P."/>
            <person name="Stursova M."/>
            <person name="Weitz H."/>
            <person name="Taylor A."/>
            <person name="Grigoriev I.V."/>
            <person name="Nagy L.G."/>
            <person name="Martin F."/>
            <person name="Kauserud H."/>
        </authorList>
    </citation>
    <scope>NUCLEOTIDE SEQUENCE</scope>
    <source>
        <strain evidence="5">9144</strain>
    </source>
</reference>
<dbReference type="Proteomes" id="UP001219525">
    <property type="component" value="Unassembled WGS sequence"/>
</dbReference>
<dbReference type="SUPFAM" id="SSF53474">
    <property type="entry name" value="alpha/beta-Hydrolases"/>
    <property type="match status" value="1"/>
</dbReference>
<comment type="caution">
    <text evidence="5">The sequence shown here is derived from an EMBL/GenBank/DDBJ whole genome shotgun (WGS) entry which is preliminary data.</text>
</comment>
<evidence type="ECO:0000313" key="6">
    <source>
        <dbReference type="Proteomes" id="UP001219525"/>
    </source>
</evidence>
<gene>
    <name evidence="5" type="ORF">GGX14DRAFT_645021</name>
</gene>
<feature type="domain" description="Carboxylesterase type B" evidence="4">
    <location>
        <begin position="214"/>
        <end position="522"/>
    </location>
</feature>
<feature type="domain" description="Carboxylesterase type B" evidence="4">
    <location>
        <begin position="24"/>
        <end position="164"/>
    </location>
</feature>
<dbReference type="GO" id="GO:0016787">
    <property type="term" value="F:hydrolase activity"/>
    <property type="evidence" value="ECO:0007669"/>
    <property type="project" value="UniProtKB-KW"/>
</dbReference>
<feature type="signal peptide" evidence="3">
    <location>
        <begin position="1"/>
        <end position="18"/>
    </location>
</feature>
<protein>
    <recommendedName>
        <fullName evidence="3">Carboxylic ester hydrolase</fullName>
        <ecNumber evidence="3">3.1.1.-</ecNumber>
    </recommendedName>
</protein>
<name>A0AAD6V7P2_9AGAR</name>
<evidence type="ECO:0000313" key="5">
    <source>
        <dbReference type="EMBL" id="KAJ7205198.1"/>
    </source>
</evidence>
<dbReference type="PROSITE" id="PS00122">
    <property type="entry name" value="CARBOXYLESTERASE_B_1"/>
    <property type="match status" value="1"/>
</dbReference>
<dbReference type="PROSITE" id="PS00941">
    <property type="entry name" value="CARBOXYLESTERASE_B_2"/>
    <property type="match status" value="1"/>
</dbReference>
<dbReference type="EMBL" id="JARJCW010000044">
    <property type="protein sequence ID" value="KAJ7205198.1"/>
    <property type="molecule type" value="Genomic_DNA"/>
</dbReference>
<evidence type="ECO:0000256" key="3">
    <source>
        <dbReference type="RuleBase" id="RU361235"/>
    </source>
</evidence>
<evidence type="ECO:0000256" key="2">
    <source>
        <dbReference type="ARBA" id="ARBA00022801"/>
    </source>
</evidence>
<dbReference type="InterPro" id="IPR002018">
    <property type="entry name" value="CarbesteraseB"/>
</dbReference>
<accession>A0AAD6V7P2</accession>